<protein>
    <submittedName>
        <fullName evidence="6">Phenylacetaldehyde dehydrogenase</fullName>
        <ecNumber evidence="6">1.2.1.39</ecNumber>
    </submittedName>
</protein>
<dbReference type="PROSITE" id="PS00687">
    <property type="entry name" value="ALDEHYDE_DEHYDR_GLU"/>
    <property type="match status" value="1"/>
</dbReference>
<dbReference type="InterPro" id="IPR015590">
    <property type="entry name" value="Aldehyde_DH_dom"/>
</dbReference>
<dbReference type="InterPro" id="IPR016161">
    <property type="entry name" value="Ald_DH/histidinol_DH"/>
</dbReference>
<evidence type="ECO:0000313" key="6">
    <source>
        <dbReference type="EMBL" id="AZS41386.1"/>
    </source>
</evidence>
<reference evidence="6 7" key="1">
    <citation type="submission" date="2018-08" db="EMBL/GenBank/DDBJ databases">
        <title>Microbacterium oxydans strain HG3.</title>
        <authorList>
            <person name="ORTET P."/>
        </authorList>
    </citation>
    <scope>NUCLEOTIDE SEQUENCE [LARGE SCALE GENOMIC DNA]</scope>
    <source>
        <strain evidence="6 7">HG3</strain>
    </source>
</reference>
<dbReference type="InterPro" id="IPR029510">
    <property type="entry name" value="Ald_DH_CS_GLU"/>
</dbReference>
<dbReference type="InterPro" id="IPR016163">
    <property type="entry name" value="Ald_DH_C"/>
</dbReference>
<name>A0A3Q9J739_9MICO</name>
<proteinExistence type="inferred from homology"/>
<dbReference type="EMBL" id="CP031422">
    <property type="protein sequence ID" value="AZS41386.1"/>
    <property type="molecule type" value="Genomic_DNA"/>
</dbReference>
<dbReference type="InterPro" id="IPR016160">
    <property type="entry name" value="Ald_DH_CS_CYS"/>
</dbReference>
<gene>
    <name evidence="6" type="primary">feaB</name>
    <name evidence="6" type="ORF">CVS54_02735</name>
</gene>
<evidence type="ECO:0000313" key="7">
    <source>
        <dbReference type="Proteomes" id="UP000274841"/>
    </source>
</evidence>
<keyword evidence="2 4" id="KW-0560">Oxidoreductase</keyword>
<dbReference type="Pfam" id="PF00171">
    <property type="entry name" value="Aldedh"/>
    <property type="match status" value="1"/>
</dbReference>
<dbReference type="GO" id="GO:0008957">
    <property type="term" value="F:phenylacetaldehyde dehydrogenase (NAD+) activity"/>
    <property type="evidence" value="ECO:0007669"/>
    <property type="project" value="UniProtKB-EC"/>
</dbReference>
<dbReference type="AlphaFoldDB" id="A0A3Q9J739"/>
<dbReference type="Gene3D" id="3.40.309.10">
    <property type="entry name" value="Aldehyde Dehydrogenase, Chain A, domain 2"/>
    <property type="match status" value="1"/>
</dbReference>
<dbReference type="InterPro" id="IPR016162">
    <property type="entry name" value="Ald_DH_N"/>
</dbReference>
<dbReference type="RefSeq" id="WP_127012498.1">
    <property type="nucleotide sequence ID" value="NZ_CP031422.1"/>
</dbReference>
<dbReference type="PANTHER" id="PTHR11699">
    <property type="entry name" value="ALDEHYDE DEHYDROGENASE-RELATED"/>
    <property type="match status" value="1"/>
</dbReference>
<dbReference type="FunFam" id="3.40.605.10:FF:000007">
    <property type="entry name" value="NAD/NADP-dependent betaine aldehyde dehydrogenase"/>
    <property type="match status" value="1"/>
</dbReference>
<evidence type="ECO:0000259" key="5">
    <source>
        <dbReference type="Pfam" id="PF00171"/>
    </source>
</evidence>
<dbReference type="PROSITE" id="PS00070">
    <property type="entry name" value="ALDEHYDE_DEHYDR_CYS"/>
    <property type="match status" value="1"/>
</dbReference>
<accession>A0A3Q9J739</accession>
<dbReference type="EC" id="1.2.1.39" evidence="6"/>
<evidence type="ECO:0000256" key="3">
    <source>
        <dbReference type="PROSITE-ProRule" id="PRU10007"/>
    </source>
</evidence>
<evidence type="ECO:0000256" key="2">
    <source>
        <dbReference type="ARBA" id="ARBA00023002"/>
    </source>
</evidence>
<comment type="similarity">
    <text evidence="1 4">Belongs to the aldehyde dehydrogenase family.</text>
</comment>
<dbReference type="SUPFAM" id="SSF53720">
    <property type="entry name" value="ALDH-like"/>
    <property type="match status" value="1"/>
</dbReference>
<dbReference type="Proteomes" id="UP000274841">
    <property type="component" value="Chromosome"/>
</dbReference>
<feature type="active site" evidence="3">
    <location>
        <position position="229"/>
    </location>
</feature>
<organism evidence="6 7">
    <name type="scientific">Microbacterium oxydans</name>
    <dbReference type="NCBI Taxonomy" id="82380"/>
    <lineage>
        <taxon>Bacteria</taxon>
        <taxon>Bacillati</taxon>
        <taxon>Actinomycetota</taxon>
        <taxon>Actinomycetes</taxon>
        <taxon>Micrococcales</taxon>
        <taxon>Microbacteriaceae</taxon>
        <taxon>Microbacterium</taxon>
    </lineage>
</organism>
<dbReference type="KEGG" id="moy:CVS54_02735"/>
<sequence>MSAFTVINPSTGAAIREVPRAGIGETDAAIARAVAAQRRWAALAPVARADALRSFARAVEGAVEELAQLEVLNSGHPIGSARWEAGHVAQVLNYYSADPERLSGRQIPVAGGLDVTFHDPYGVVGVIVPWNFPMTIASWAFAPALAAGNAVVLKPAELTPLTAIRLGELAREAGLPEGLFEVVTGSGSVVGQRLVEHPDVRKVVFTGSTEVGVEVAAGCARALKPVTLELGGKSANIVFEDADLERAASGVPGSVFDNAGQDCCARSRLLVQRSVYDRFLELLEPAVAAWRVGDPARDDTDMGPLISAGHRDTVASFLDGADIAFRGSAPEGDGFWFAPAVVLADPADRIAQQEVFGPVVAVMPFEDEADAIRLANDTAYGLAGSVWTESLGRGVRVARGVRSGVLSVNSHSSVRYSTPFGGMKASGLGRELGPDAAEHFTETKNVFFATDEH</sequence>
<evidence type="ECO:0000256" key="4">
    <source>
        <dbReference type="RuleBase" id="RU003345"/>
    </source>
</evidence>
<feature type="domain" description="Aldehyde dehydrogenase" evidence="5">
    <location>
        <begin position="4"/>
        <end position="446"/>
    </location>
</feature>
<dbReference type="Gene3D" id="3.40.605.10">
    <property type="entry name" value="Aldehyde Dehydrogenase, Chain A, domain 1"/>
    <property type="match status" value="1"/>
</dbReference>
<evidence type="ECO:0000256" key="1">
    <source>
        <dbReference type="ARBA" id="ARBA00009986"/>
    </source>
</evidence>